<feature type="transmembrane region" description="Helical" evidence="7">
    <location>
        <begin position="501"/>
        <end position="523"/>
    </location>
</feature>
<dbReference type="GO" id="GO:0022857">
    <property type="term" value="F:transmembrane transporter activity"/>
    <property type="evidence" value="ECO:0007669"/>
    <property type="project" value="InterPro"/>
</dbReference>
<evidence type="ECO:0000256" key="4">
    <source>
        <dbReference type="ARBA" id="ARBA00022989"/>
    </source>
</evidence>
<evidence type="ECO:0000313" key="9">
    <source>
        <dbReference type="EMBL" id="GAO51917.1"/>
    </source>
</evidence>
<evidence type="ECO:0000256" key="3">
    <source>
        <dbReference type="ARBA" id="ARBA00022692"/>
    </source>
</evidence>
<dbReference type="GO" id="GO:0016020">
    <property type="term" value="C:membrane"/>
    <property type="evidence" value="ECO:0007669"/>
    <property type="project" value="UniProtKB-SubCell"/>
</dbReference>
<dbReference type="InterPro" id="IPR020846">
    <property type="entry name" value="MFS_dom"/>
</dbReference>
<dbReference type="PANTHER" id="PTHR43791">
    <property type="entry name" value="PERMEASE-RELATED"/>
    <property type="match status" value="1"/>
</dbReference>
<reference evidence="9 10" key="3">
    <citation type="journal article" date="2015" name="Genome Announc.">
        <title>Draft Genome Sequence of the Archiascomycetous Yeast Saitoella complicata.</title>
        <authorList>
            <person name="Yamauchi K."/>
            <person name="Kondo S."/>
            <person name="Hamamoto M."/>
            <person name="Takahashi Y."/>
            <person name="Ogura Y."/>
            <person name="Hayashi T."/>
            <person name="Nishida H."/>
        </authorList>
    </citation>
    <scope>NUCLEOTIDE SEQUENCE [LARGE SCALE GENOMIC DNA]</scope>
    <source>
        <strain evidence="9 10">NRRL Y-17804</strain>
    </source>
</reference>
<keyword evidence="2" id="KW-0813">Transport</keyword>
<keyword evidence="10" id="KW-1185">Reference proteome</keyword>
<comment type="similarity">
    <text evidence="6">Belongs to the major facilitator superfamily. Allantoate permease family.</text>
</comment>
<protein>
    <recommendedName>
        <fullName evidence="8">Major facilitator superfamily (MFS) profile domain-containing protein</fullName>
    </recommendedName>
</protein>
<dbReference type="SUPFAM" id="SSF103473">
    <property type="entry name" value="MFS general substrate transporter"/>
    <property type="match status" value="1"/>
</dbReference>
<keyword evidence="5 7" id="KW-0472">Membrane</keyword>
<feature type="transmembrane region" description="Helical" evidence="7">
    <location>
        <begin position="388"/>
        <end position="410"/>
    </location>
</feature>
<dbReference type="Proteomes" id="UP000033140">
    <property type="component" value="Unassembled WGS sequence"/>
</dbReference>
<feature type="transmembrane region" description="Helical" evidence="7">
    <location>
        <begin position="626"/>
        <end position="647"/>
    </location>
</feature>
<feature type="transmembrane region" description="Helical" evidence="7">
    <location>
        <begin position="535"/>
        <end position="553"/>
    </location>
</feature>
<dbReference type="PANTHER" id="PTHR43791:SF36">
    <property type="entry name" value="TRANSPORTER, PUTATIVE (AFU_ORTHOLOGUE AFUA_6G08340)-RELATED"/>
    <property type="match status" value="1"/>
</dbReference>
<dbReference type="PROSITE" id="PS50850">
    <property type="entry name" value="MFS"/>
    <property type="match status" value="1"/>
</dbReference>
<feature type="transmembrane region" description="Helical" evidence="7">
    <location>
        <begin position="468"/>
        <end position="489"/>
    </location>
</feature>
<evidence type="ECO:0000313" key="10">
    <source>
        <dbReference type="Proteomes" id="UP000033140"/>
    </source>
</evidence>
<dbReference type="AlphaFoldDB" id="A0A0E9NPX8"/>
<dbReference type="OMA" id="KSMWGLY"/>
<keyword evidence="4 7" id="KW-1133">Transmembrane helix</keyword>
<feature type="transmembrane region" description="Helical" evidence="7">
    <location>
        <begin position="320"/>
        <end position="343"/>
    </location>
</feature>
<comment type="caution">
    <text evidence="9">The sequence shown here is derived from an EMBL/GenBank/DDBJ whole genome shotgun (WGS) entry which is preliminary data.</text>
</comment>
<evidence type="ECO:0000256" key="1">
    <source>
        <dbReference type="ARBA" id="ARBA00004141"/>
    </source>
</evidence>
<organism evidence="9 10">
    <name type="scientific">Saitoella complicata (strain BCRC 22490 / CBS 7301 / JCM 7358 / NBRC 10748 / NRRL Y-17804)</name>
    <dbReference type="NCBI Taxonomy" id="698492"/>
    <lineage>
        <taxon>Eukaryota</taxon>
        <taxon>Fungi</taxon>
        <taxon>Dikarya</taxon>
        <taxon>Ascomycota</taxon>
        <taxon>Taphrinomycotina</taxon>
        <taxon>Taphrinomycotina incertae sedis</taxon>
        <taxon>Saitoella</taxon>
    </lineage>
</organism>
<dbReference type="Gene3D" id="1.20.1250.20">
    <property type="entry name" value="MFS general substrate transporter like domains"/>
    <property type="match status" value="2"/>
</dbReference>
<proteinExistence type="inferred from homology"/>
<feature type="transmembrane region" description="Helical" evidence="7">
    <location>
        <begin position="271"/>
        <end position="288"/>
    </location>
</feature>
<evidence type="ECO:0000259" key="8">
    <source>
        <dbReference type="PROSITE" id="PS50850"/>
    </source>
</evidence>
<gene>
    <name evidence="9" type="ORF">G7K_6005-t1</name>
</gene>
<feature type="transmembrane region" description="Helical" evidence="7">
    <location>
        <begin position="295"/>
        <end position="314"/>
    </location>
</feature>
<reference evidence="9 10" key="2">
    <citation type="journal article" date="2014" name="J. Gen. Appl. Microbiol.">
        <title>The early diverging ascomycetous budding yeast Saitoella complicata has three histone deacetylases belonging to the Clr6, Hos2, and Rpd3 lineages.</title>
        <authorList>
            <person name="Nishida H."/>
            <person name="Matsumoto T."/>
            <person name="Kondo S."/>
            <person name="Hamamoto M."/>
            <person name="Yoshikawa H."/>
        </authorList>
    </citation>
    <scope>NUCLEOTIDE SEQUENCE [LARGE SCALE GENOMIC DNA]</scope>
    <source>
        <strain evidence="9 10">NRRL Y-17804</strain>
    </source>
</reference>
<evidence type="ECO:0000256" key="2">
    <source>
        <dbReference type="ARBA" id="ARBA00022448"/>
    </source>
</evidence>
<dbReference type="Pfam" id="PF07690">
    <property type="entry name" value="MFS_1"/>
    <property type="match status" value="1"/>
</dbReference>
<keyword evidence="3 7" id="KW-0812">Transmembrane</keyword>
<dbReference type="InterPro" id="IPR011701">
    <property type="entry name" value="MFS"/>
</dbReference>
<accession>A0A0E9NPX8</accession>
<evidence type="ECO:0000256" key="7">
    <source>
        <dbReference type="SAM" id="Phobius"/>
    </source>
</evidence>
<evidence type="ECO:0000256" key="6">
    <source>
        <dbReference type="ARBA" id="ARBA00037968"/>
    </source>
</evidence>
<name>A0A0E9NPX8_SAICN</name>
<feature type="transmembrane region" description="Helical" evidence="7">
    <location>
        <begin position="355"/>
        <end position="376"/>
    </location>
</feature>
<comment type="subcellular location">
    <subcellularLocation>
        <location evidence="1">Membrane</location>
        <topology evidence="1">Multi-pass membrane protein</topology>
    </subcellularLocation>
</comment>
<reference evidence="9 10" key="1">
    <citation type="journal article" date="2011" name="J. Gen. Appl. Microbiol.">
        <title>Draft genome sequencing of the enigmatic yeast Saitoella complicata.</title>
        <authorList>
            <person name="Nishida H."/>
            <person name="Hamamoto M."/>
            <person name="Sugiyama J."/>
        </authorList>
    </citation>
    <scope>NUCLEOTIDE SEQUENCE [LARGE SCALE GENOMIC DNA]</scope>
    <source>
        <strain evidence="9 10">NRRL Y-17804</strain>
    </source>
</reference>
<sequence>MNIQAISCIVYQLSSPVSSPQAQGCVPTVKSRDLLGRAHHPNTAPYASTELARGDVLGQVLGAGRQDWPSMLALHRKAEIDGNPCGVNRKTCDRSMKLARKCNADMGYVCEDEGTVHVAIHEPERVYKPREHVWRRKEDLTTGSNLHLPTIMSTFPVESELAHPKPVVVDVDGNRDEEKELARIVAASHSPSEISDDFTLIASNEHFVRDLAYTLEEEHKVRRKLDTHLMPWILLTTFILNMDRTNNSNAISAGLPADLGFTIDAVNNATLIYALVFTLATFSGAIIAKQVGPHRWIPILMFAWGIVTWSHIFIKNVGGYYAVRFFIALTEGGVIPATLIYLGGYYSTKELAVRLATFWGVQSVASAVSGLMAAGILKMNGISGLEGWKWLFLIDGVITNVVAILTFFYLPSGPGRTKGGLRGPKGWFTDRQVKIAVTRLIRDDPVKSDYEQKVTWSDIRDAAIDPRLWAHLVLTFVGMMPITPLQTYMPTVIKTFGYNVFVSNALTAPPYLLQMVASVALCWNSDRVGERGFHGVFGAAWFMVGWIMLRALPETSSKGVRYLAILIAGGWPITHPLNIAWMTENMAPLGKRTVASGAIIGAANLFAVPGAYIYRADDQPYFHRGNSVLIALTASSIVIWISLKFWYRHTNRVREERWASFTHEVQVEYVKNTSDKGNQRLDFRFRN</sequence>
<evidence type="ECO:0000256" key="5">
    <source>
        <dbReference type="ARBA" id="ARBA00023136"/>
    </source>
</evidence>
<dbReference type="STRING" id="698492.A0A0E9NPX8"/>
<feature type="transmembrane region" description="Helical" evidence="7">
    <location>
        <begin position="593"/>
        <end position="614"/>
    </location>
</feature>
<dbReference type="EMBL" id="BACD03000055">
    <property type="protein sequence ID" value="GAO51917.1"/>
    <property type="molecule type" value="Genomic_DNA"/>
</dbReference>
<feature type="transmembrane region" description="Helical" evidence="7">
    <location>
        <begin position="559"/>
        <end position="581"/>
    </location>
</feature>
<dbReference type="InterPro" id="IPR036259">
    <property type="entry name" value="MFS_trans_sf"/>
</dbReference>
<feature type="domain" description="Major facilitator superfamily (MFS) profile" evidence="8">
    <location>
        <begin position="229"/>
        <end position="651"/>
    </location>
</feature>